<comment type="catalytic activity">
    <reaction evidence="1 15">
        <text>Exonucleolytic cleavage in the 3'- to 5'-direction to yield nucleoside 5'-phosphates.</text>
        <dbReference type="EC" id="3.1.11.1"/>
    </reaction>
</comment>
<evidence type="ECO:0000256" key="3">
    <source>
        <dbReference type="ARBA" id="ARBA00011315"/>
    </source>
</evidence>
<dbReference type="GO" id="GO:0006271">
    <property type="term" value="P:DNA strand elongation involved in DNA replication"/>
    <property type="evidence" value="ECO:0007669"/>
    <property type="project" value="TreeGrafter"/>
</dbReference>
<evidence type="ECO:0000256" key="9">
    <source>
        <dbReference type="ARBA" id="ARBA00022839"/>
    </source>
</evidence>
<dbReference type="GO" id="GO:0008310">
    <property type="term" value="F:single-stranded DNA 3'-5' DNA exonuclease activity"/>
    <property type="evidence" value="ECO:0007669"/>
    <property type="project" value="UniProtKB-EC"/>
</dbReference>
<accession>A0A1Y3GFH0</accession>
<gene>
    <name evidence="15" type="primary">polB</name>
    <name evidence="18" type="ORF">AMET1_1028</name>
</gene>
<evidence type="ECO:0000256" key="16">
    <source>
        <dbReference type="SAM" id="MobiDB-lite"/>
    </source>
</evidence>
<dbReference type="GO" id="GO:0003887">
    <property type="term" value="F:DNA-directed DNA polymerase activity"/>
    <property type="evidence" value="ECO:0007669"/>
    <property type="project" value="UniProtKB-UniRule"/>
</dbReference>
<dbReference type="HAMAP" id="MF_00325">
    <property type="entry name" value="DNApol_II_A_arch"/>
    <property type="match status" value="1"/>
</dbReference>
<dbReference type="PANTHER" id="PTHR10416:SF0">
    <property type="entry name" value="DNA POLYMERASE DELTA SUBUNIT 2"/>
    <property type="match status" value="1"/>
</dbReference>
<dbReference type="EC" id="2.7.7.7" evidence="15"/>
<reference evidence="18 19" key="1">
    <citation type="submission" date="2016-12" db="EMBL/GenBank/DDBJ databases">
        <title>Discovery of methanogenic haloarchaea.</title>
        <authorList>
            <person name="Sorokin D.Y."/>
            <person name="Makarova K.S."/>
            <person name="Abbas B."/>
            <person name="Ferrer M."/>
            <person name="Golyshin P.N."/>
        </authorList>
    </citation>
    <scope>NUCLEOTIDE SEQUENCE [LARGE SCALE GENOMIC DNA]</scope>
    <source>
        <strain evidence="18">AMET1</strain>
    </source>
</reference>
<keyword evidence="5 15" id="KW-0548">Nucleotidyltransferase</keyword>
<dbReference type="AlphaFoldDB" id="A0A1Y3GFH0"/>
<dbReference type="PANTHER" id="PTHR10416">
    <property type="entry name" value="DNA POLYMERASE DELTA SUBUNIT 2"/>
    <property type="match status" value="1"/>
</dbReference>
<dbReference type="PIRSF" id="PIRSF000803">
    <property type="entry name" value="Arc_Pol2_small"/>
    <property type="match status" value="1"/>
</dbReference>
<comment type="caution">
    <text evidence="18">The sequence shown here is derived from an EMBL/GenBank/DDBJ whole genome shotgun (WGS) entry which is preliminary data.</text>
</comment>
<proteinExistence type="inferred from homology"/>
<evidence type="ECO:0000256" key="12">
    <source>
        <dbReference type="ARBA" id="ARBA00023268"/>
    </source>
</evidence>
<dbReference type="Pfam" id="PF04042">
    <property type="entry name" value="DNA_pol_E_B"/>
    <property type="match status" value="1"/>
</dbReference>
<keyword evidence="9 15" id="KW-0269">Exonuclease</keyword>
<dbReference type="InterPro" id="IPR007185">
    <property type="entry name" value="DNA_pol_a/d/e_bsu"/>
</dbReference>
<dbReference type="OrthoDB" id="372039at2157"/>
<dbReference type="NCBIfam" id="NF003118">
    <property type="entry name" value="PRK04036.1-3"/>
    <property type="match status" value="1"/>
</dbReference>
<feature type="region of interest" description="Disordered" evidence="16">
    <location>
        <begin position="50"/>
        <end position="140"/>
    </location>
</feature>
<evidence type="ECO:0000256" key="11">
    <source>
        <dbReference type="ARBA" id="ARBA00023125"/>
    </source>
</evidence>
<feature type="compositionally biased region" description="Basic and acidic residues" evidence="16">
    <location>
        <begin position="68"/>
        <end position="79"/>
    </location>
</feature>
<dbReference type="GO" id="GO:0006308">
    <property type="term" value="P:DNA catabolic process"/>
    <property type="evidence" value="ECO:0007669"/>
    <property type="project" value="UniProtKB-UniRule"/>
</dbReference>
<evidence type="ECO:0000256" key="14">
    <source>
        <dbReference type="ARBA" id="ARBA00049244"/>
    </source>
</evidence>
<dbReference type="GO" id="GO:0003677">
    <property type="term" value="F:DNA binding"/>
    <property type="evidence" value="ECO:0007669"/>
    <property type="project" value="UniProtKB-UniRule"/>
</dbReference>
<dbReference type="EMBL" id="MRZU01000004">
    <property type="protein sequence ID" value="OUJ18126.1"/>
    <property type="molecule type" value="Genomic_DNA"/>
</dbReference>
<protein>
    <recommendedName>
        <fullName evidence="15">DNA polymerase II small subunit</fullName>
        <shortName evidence="15">Pol II</shortName>
        <ecNumber evidence="15">2.7.7.7</ecNumber>
    </recommendedName>
    <alternativeName>
        <fullName evidence="15">Exodeoxyribonuclease small subunit</fullName>
        <ecNumber evidence="15">3.1.11.1</ecNumber>
    </alternativeName>
</protein>
<feature type="compositionally biased region" description="Basic and acidic residues" evidence="16">
    <location>
        <begin position="50"/>
        <end position="60"/>
    </location>
</feature>
<sequence>MEIVEKCISKGIFLHPDAKQKLEKQENPNQLIEKILETYEFKNPVLQPKHIEKYLKENPNKTHRKTKPTVEKITDDKPNQKPNQKPKQTKNPDKIAKPETENKNNSSGVETSSKDKSGEDSSVETNETGEGGSGESGVVVKRDITGRSECEGELKNFINYFNDRYERIKKEIGKRNGMRNVRPIDSLDTSKDSVSLVGIVNDVRDTSNGHKLILLEDKTGEVPALALKHRSDVYSDSEKVLQDEVIGLKGTTSDNGSDLFILDEIVWPDLPLSTGKPETKGDGYIAFISDVHFGSTTFMDSAWSRFVDWLNGEMGGPEHKKTVQKIKYLCIAGDLVEGIGVYPGQKKELRTVSITEQYKEAAEQLKKIPEHINIIISPGNHDAVRQAEPQPALDEKLQKQFDRDNITFIGNPSTIEIEGVEIIVYHGRSLDDLIAELPNCSYEKPANAMKEFVKRRHLSPIYGKKTPIAPENQDHLFVDKPDIIHCGHVHKFGIDNHKGVQLFNTGTWQKQTKFQKKKGIHPDPGRVVLYNLKNHEPKIVKFCN</sequence>
<evidence type="ECO:0000256" key="7">
    <source>
        <dbReference type="ARBA" id="ARBA00022722"/>
    </source>
</evidence>
<dbReference type="InterPro" id="IPR029052">
    <property type="entry name" value="Metallo-depent_PP-like"/>
</dbReference>
<dbReference type="EC" id="3.1.11.1" evidence="15"/>
<keyword evidence="4 15" id="KW-0808">Transferase</keyword>
<dbReference type="InterPro" id="IPR024826">
    <property type="entry name" value="DNA_pol_delta/II_ssu"/>
</dbReference>
<dbReference type="Proteomes" id="UP000195137">
    <property type="component" value="Unassembled WGS sequence"/>
</dbReference>
<evidence type="ECO:0000256" key="6">
    <source>
        <dbReference type="ARBA" id="ARBA00022705"/>
    </source>
</evidence>
<evidence type="ECO:0000259" key="17">
    <source>
        <dbReference type="Pfam" id="PF04042"/>
    </source>
</evidence>
<keyword evidence="11 15" id="KW-0238">DNA-binding</keyword>
<keyword evidence="12 15" id="KW-0511">Multifunctional enzyme</keyword>
<feature type="compositionally biased region" description="Basic and acidic residues" evidence="16">
    <location>
        <begin position="90"/>
        <end position="102"/>
    </location>
</feature>
<comment type="similarity">
    <text evidence="2 15">Belongs to the DNA polymerase delta/II small subunit family.</text>
</comment>
<keyword evidence="19" id="KW-1185">Reference proteome</keyword>
<dbReference type="FunFam" id="3.60.21.50:FF:000003">
    <property type="entry name" value="DNA polymerase II small subunit"/>
    <property type="match status" value="1"/>
</dbReference>
<dbReference type="RefSeq" id="WP_086637424.1">
    <property type="nucleotide sequence ID" value="NZ_MRZU01000004.1"/>
</dbReference>
<dbReference type="SUPFAM" id="SSF56300">
    <property type="entry name" value="Metallo-dependent phosphatases"/>
    <property type="match status" value="1"/>
</dbReference>
<feature type="domain" description="DNA polymerase alpha/delta/epsilon subunit B" evidence="17">
    <location>
        <begin position="285"/>
        <end position="490"/>
    </location>
</feature>
<keyword evidence="6 15" id="KW-0235">DNA replication</keyword>
<dbReference type="InterPro" id="IPR011149">
    <property type="entry name" value="Pol2_small_arc"/>
</dbReference>
<evidence type="ECO:0000256" key="15">
    <source>
        <dbReference type="HAMAP-Rule" id="MF_00325"/>
    </source>
</evidence>
<evidence type="ECO:0000256" key="4">
    <source>
        <dbReference type="ARBA" id="ARBA00022679"/>
    </source>
</evidence>
<evidence type="ECO:0000256" key="13">
    <source>
        <dbReference type="ARBA" id="ARBA00024817"/>
    </source>
</evidence>
<organism evidence="18 19">
    <name type="scientific">Methanonatronarchaeum thermophilum</name>
    <dbReference type="NCBI Taxonomy" id="1927129"/>
    <lineage>
        <taxon>Archaea</taxon>
        <taxon>Methanobacteriati</taxon>
        <taxon>Methanobacteriota</taxon>
        <taxon>Methanonatronarchaeia</taxon>
        <taxon>Methanonatronarchaeales</taxon>
        <taxon>Methanonatronarchaeaceae</taxon>
        <taxon>Methanonatronarchaeum</taxon>
    </lineage>
</organism>
<keyword evidence="10 15" id="KW-0239">DNA-directed DNA polymerase</keyword>
<evidence type="ECO:0000313" key="19">
    <source>
        <dbReference type="Proteomes" id="UP000195137"/>
    </source>
</evidence>
<evidence type="ECO:0000256" key="2">
    <source>
        <dbReference type="ARBA" id="ARBA00006035"/>
    </source>
</evidence>
<comment type="function">
    <text evidence="13 15">Possesses two activities: a DNA synthesis (polymerase) and an exonucleolytic activity that degrades single-stranded DNA in the 3' to 5' direction. Has a template-primer preference which is characteristic of a replicative DNA polymerase.</text>
</comment>
<keyword evidence="7 15" id="KW-0540">Nuclease</keyword>
<name>A0A1Y3GFH0_9EURY</name>
<evidence type="ECO:0000256" key="8">
    <source>
        <dbReference type="ARBA" id="ARBA00022801"/>
    </source>
</evidence>
<comment type="catalytic activity">
    <reaction evidence="14 15">
        <text>DNA(n) + a 2'-deoxyribonucleoside 5'-triphosphate = DNA(n+1) + diphosphate</text>
        <dbReference type="Rhea" id="RHEA:22508"/>
        <dbReference type="Rhea" id="RHEA-COMP:17339"/>
        <dbReference type="Rhea" id="RHEA-COMP:17340"/>
        <dbReference type="ChEBI" id="CHEBI:33019"/>
        <dbReference type="ChEBI" id="CHEBI:61560"/>
        <dbReference type="ChEBI" id="CHEBI:173112"/>
        <dbReference type="EC" id="2.7.7.7"/>
    </reaction>
</comment>
<evidence type="ECO:0000256" key="10">
    <source>
        <dbReference type="ARBA" id="ARBA00022932"/>
    </source>
</evidence>
<dbReference type="GO" id="GO:0042575">
    <property type="term" value="C:DNA polymerase complex"/>
    <property type="evidence" value="ECO:0007669"/>
    <property type="project" value="TreeGrafter"/>
</dbReference>
<evidence type="ECO:0000256" key="1">
    <source>
        <dbReference type="ARBA" id="ARBA00000563"/>
    </source>
</evidence>
<keyword evidence="8 15" id="KW-0378">Hydrolase</keyword>
<dbReference type="NCBIfam" id="NF003116">
    <property type="entry name" value="PRK04036.1-1"/>
    <property type="match status" value="1"/>
</dbReference>
<evidence type="ECO:0000313" key="18">
    <source>
        <dbReference type="EMBL" id="OUJ18126.1"/>
    </source>
</evidence>
<evidence type="ECO:0000256" key="5">
    <source>
        <dbReference type="ARBA" id="ARBA00022695"/>
    </source>
</evidence>
<dbReference type="Gene3D" id="3.60.21.50">
    <property type="match status" value="1"/>
</dbReference>
<comment type="subunit">
    <text evidence="3 15">Heterodimer of a large subunit and a small subunit.</text>
</comment>